<dbReference type="Proteomes" id="UP000578531">
    <property type="component" value="Unassembled WGS sequence"/>
</dbReference>
<dbReference type="GeneID" id="59287600"/>
<dbReference type="AlphaFoldDB" id="A0A8H6L4W7"/>
<comment type="caution">
    <text evidence="1">The sequence shown here is derived from an EMBL/GenBank/DDBJ whole genome shotgun (WGS) entry which is preliminary data.</text>
</comment>
<evidence type="ECO:0000313" key="2">
    <source>
        <dbReference type="Proteomes" id="UP000578531"/>
    </source>
</evidence>
<gene>
    <name evidence="1" type="ORF">HO173_005939</name>
</gene>
<dbReference type="RefSeq" id="XP_037165111.1">
    <property type="nucleotide sequence ID" value="XM_037307851.1"/>
</dbReference>
<keyword evidence="2" id="KW-1185">Reference proteome</keyword>
<organism evidence="1 2">
    <name type="scientific">Letharia columbiana</name>
    <dbReference type="NCBI Taxonomy" id="112416"/>
    <lineage>
        <taxon>Eukaryota</taxon>
        <taxon>Fungi</taxon>
        <taxon>Dikarya</taxon>
        <taxon>Ascomycota</taxon>
        <taxon>Pezizomycotina</taxon>
        <taxon>Lecanoromycetes</taxon>
        <taxon>OSLEUM clade</taxon>
        <taxon>Lecanoromycetidae</taxon>
        <taxon>Lecanorales</taxon>
        <taxon>Lecanorineae</taxon>
        <taxon>Parmeliaceae</taxon>
        <taxon>Letharia</taxon>
    </lineage>
</organism>
<name>A0A8H6L4W7_9LECA</name>
<dbReference type="EMBL" id="JACCJC010000022">
    <property type="protein sequence ID" value="KAF6235744.1"/>
    <property type="molecule type" value="Genomic_DNA"/>
</dbReference>
<evidence type="ECO:0000313" key="1">
    <source>
        <dbReference type="EMBL" id="KAF6235744.1"/>
    </source>
</evidence>
<reference evidence="1 2" key="1">
    <citation type="journal article" date="2020" name="Genomics">
        <title>Complete, high-quality genomes from long-read metagenomic sequencing of two wolf lichen thalli reveals enigmatic genome architecture.</title>
        <authorList>
            <person name="McKenzie S.K."/>
            <person name="Walston R.F."/>
            <person name="Allen J.L."/>
        </authorList>
    </citation>
    <scope>NUCLEOTIDE SEQUENCE [LARGE SCALE GENOMIC DNA]</scope>
    <source>
        <strain evidence="1">WasteWater2</strain>
    </source>
</reference>
<proteinExistence type="predicted"/>
<accession>A0A8H6L4W7</accession>
<sequence length="133" mass="14165">MFRWTVSAKTPLECNELQSILAIDPVFQLSKSTNVDCASSTKTCAAPSSRQKSLHLPALNINAHANGLVPRAHSAKTHASILHDPKPRAVQSPQLFRSRRNVHGMRAGHGGRDYAAVSGCGDAVRTAARGGNS</sequence>
<protein>
    <submittedName>
        <fullName evidence="1">Uncharacterized protein</fullName>
    </submittedName>
</protein>